<dbReference type="InterPro" id="IPR036167">
    <property type="entry name" value="tRNA_intron_Endo_cat-like_sf"/>
</dbReference>
<dbReference type="InParanoid" id="A0A4Q1BTK7"/>
<keyword evidence="3" id="KW-0819">tRNA processing</keyword>
<dbReference type="PIRSF" id="PIRSF017250">
    <property type="entry name" value="tRNA_splic_SEN34"/>
    <property type="match status" value="1"/>
</dbReference>
<feature type="active site" evidence="6">
    <location>
        <position position="298"/>
    </location>
</feature>
<accession>A0A4Q1BTK7</accession>
<dbReference type="FunCoup" id="A0A4Q1BTK7">
    <property type="interactions" value="45"/>
</dbReference>
<evidence type="ECO:0000259" key="8">
    <source>
        <dbReference type="Pfam" id="PF01974"/>
    </source>
</evidence>
<comment type="caution">
    <text evidence="10">The sequence shown here is derived from an EMBL/GenBank/DDBJ whole genome shotgun (WGS) entry which is preliminary data.</text>
</comment>
<feature type="compositionally biased region" description="Low complexity" evidence="7">
    <location>
        <begin position="165"/>
        <end position="177"/>
    </location>
</feature>
<keyword evidence="4" id="KW-0456">Lyase</keyword>
<dbReference type="GO" id="GO:0000213">
    <property type="term" value="F:tRNA-intron lyase activity"/>
    <property type="evidence" value="ECO:0007669"/>
    <property type="project" value="UniProtKB-EC"/>
</dbReference>
<dbReference type="EC" id="4.6.1.16" evidence="2"/>
<feature type="region of interest" description="Disordered" evidence="7">
    <location>
        <begin position="349"/>
        <end position="370"/>
    </location>
</feature>
<evidence type="ECO:0000256" key="6">
    <source>
        <dbReference type="PIRSR" id="PIRSR017250-50"/>
    </source>
</evidence>
<feature type="active site" evidence="6">
    <location>
        <position position="329"/>
    </location>
</feature>
<dbReference type="Proteomes" id="UP000289152">
    <property type="component" value="Unassembled WGS sequence"/>
</dbReference>
<dbReference type="InterPro" id="IPR011856">
    <property type="entry name" value="tRNA_endonuc-like_dom_sf"/>
</dbReference>
<feature type="region of interest" description="Disordered" evidence="7">
    <location>
        <begin position="158"/>
        <end position="177"/>
    </location>
</feature>
<evidence type="ECO:0000256" key="2">
    <source>
        <dbReference type="ARBA" id="ARBA00012573"/>
    </source>
</evidence>
<keyword evidence="11" id="KW-1185">Reference proteome</keyword>
<feature type="compositionally biased region" description="Basic and acidic residues" evidence="7">
    <location>
        <begin position="349"/>
        <end position="363"/>
    </location>
</feature>
<evidence type="ECO:0000313" key="11">
    <source>
        <dbReference type="Proteomes" id="UP000289152"/>
    </source>
</evidence>
<evidence type="ECO:0000256" key="4">
    <source>
        <dbReference type="ARBA" id="ARBA00023239"/>
    </source>
</evidence>
<dbReference type="GO" id="GO:0000214">
    <property type="term" value="C:tRNA-intron endonuclease complex"/>
    <property type="evidence" value="ECO:0007669"/>
    <property type="project" value="InterPro"/>
</dbReference>
<evidence type="ECO:0000256" key="5">
    <source>
        <dbReference type="ARBA" id="ARBA00034031"/>
    </source>
</evidence>
<dbReference type="InterPro" id="IPR016690">
    <property type="entry name" value="TSEN34"/>
</dbReference>
<dbReference type="PANTHER" id="PTHR13070">
    <property type="entry name" value="TRNA-SPLICING ENDONUCLEASE SUBUNIT SEN34-RELATED"/>
    <property type="match status" value="1"/>
</dbReference>
<evidence type="ECO:0000313" key="10">
    <source>
        <dbReference type="EMBL" id="RXK41355.1"/>
    </source>
</evidence>
<dbReference type="InterPro" id="IPR059049">
    <property type="entry name" value="TSEN34_N"/>
</dbReference>
<dbReference type="OrthoDB" id="48041at2759"/>
<reference evidence="10 11" key="1">
    <citation type="submission" date="2016-06" db="EMBL/GenBank/DDBJ databases">
        <title>Evolution of pathogenesis and genome organization in the Tremellales.</title>
        <authorList>
            <person name="Cuomo C."/>
            <person name="Litvintseva A."/>
            <person name="Heitman J."/>
            <person name="Chen Y."/>
            <person name="Sun S."/>
            <person name="Springer D."/>
            <person name="Dromer F."/>
            <person name="Young S."/>
            <person name="Zeng Q."/>
            <person name="Chapman S."/>
            <person name="Gujja S."/>
            <person name="Saif S."/>
            <person name="Birren B."/>
        </authorList>
    </citation>
    <scope>NUCLEOTIDE SEQUENCE [LARGE SCALE GENOMIC DNA]</scope>
    <source>
        <strain evidence="10 11">ATCC 28783</strain>
    </source>
</reference>
<sequence>MIPNEDIGTEGPSSIPLYLINGVATVWDPQIAATLHCLHNISGLRTGTLPGVSQQNAFLGLPLILMSEETAYLISEKIAHLIPVQPISQLPSKVNIETRTLERVRKLEELAKKTEQAKERKIKMGRERMEKGGEEVKRKREERAKLKALKLLKGKDQEESGFFQDSSSPTPTITFSPDITQTIKSDFQTRFTDEKIIDRGEVGNTGEENIKVEKGKVDITNPHFHSIPSHPLSPLSSLSLQSPITSLPHPLFPFPSTPRDHALLATFKTLQKKGFRMGLGPRFGGEYLIYPGDYLRYHAHFTSQVILPEDCIKPSELVAWGRLGTGTKKAGLLCCWTGQRPDGEKIIEEIEGTSREAGKKENGNEGEEKEEVEFYSLEWANFG</sequence>
<dbReference type="EMBL" id="SDIL01000009">
    <property type="protein sequence ID" value="RXK41355.1"/>
    <property type="molecule type" value="Genomic_DNA"/>
</dbReference>
<dbReference type="Pfam" id="PF26577">
    <property type="entry name" value="TSEN34_N"/>
    <property type="match status" value="1"/>
</dbReference>
<evidence type="ECO:0000259" key="9">
    <source>
        <dbReference type="Pfam" id="PF26577"/>
    </source>
</evidence>
<name>A0A4Q1BTK7_TREME</name>
<dbReference type="AlphaFoldDB" id="A0A4Q1BTK7"/>
<dbReference type="GO" id="GO:0003676">
    <property type="term" value="F:nucleic acid binding"/>
    <property type="evidence" value="ECO:0007669"/>
    <property type="project" value="InterPro"/>
</dbReference>
<gene>
    <name evidence="10" type="ORF">M231_01260</name>
</gene>
<comment type="similarity">
    <text evidence="1">Belongs to the tRNA-intron endonuclease family.</text>
</comment>
<feature type="domain" description="TSEN34 N-terminal" evidence="9">
    <location>
        <begin position="15"/>
        <end position="82"/>
    </location>
</feature>
<proteinExistence type="inferred from homology"/>
<dbReference type="PANTHER" id="PTHR13070:SF0">
    <property type="entry name" value="TRNA-SPLICING ENDONUCLEASE SUBUNIT SEN34"/>
    <property type="match status" value="1"/>
</dbReference>
<dbReference type="GO" id="GO:0000379">
    <property type="term" value="P:tRNA-type intron splice site recognition and cleavage"/>
    <property type="evidence" value="ECO:0007669"/>
    <property type="project" value="InterPro"/>
</dbReference>
<dbReference type="Gene3D" id="3.40.1350.10">
    <property type="match status" value="1"/>
</dbReference>
<protein>
    <recommendedName>
        <fullName evidence="2">tRNA-intron lyase</fullName>
        <ecNumber evidence="2">4.6.1.16</ecNumber>
    </recommendedName>
</protein>
<dbReference type="Pfam" id="PF01974">
    <property type="entry name" value="tRNA_int_endo"/>
    <property type="match status" value="1"/>
</dbReference>
<evidence type="ECO:0000256" key="7">
    <source>
        <dbReference type="SAM" id="MobiDB-lite"/>
    </source>
</evidence>
<dbReference type="SUPFAM" id="SSF53032">
    <property type="entry name" value="tRNA-intron endonuclease catalytic domain-like"/>
    <property type="match status" value="1"/>
</dbReference>
<comment type="catalytic activity">
    <reaction evidence="5">
        <text>pretRNA = a 3'-half-tRNA molecule with a 5'-OH end + a 5'-half-tRNA molecule with a 2',3'-cyclic phosphate end + an intron with a 2',3'-cyclic phosphate and a 5'-hydroxyl terminus.</text>
        <dbReference type="EC" id="4.6.1.16"/>
    </reaction>
</comment>
<evidence type="ECO:0000256" key="1">
    <source>
        <dbReference type="ARBA" id="ARBA00008078"/>
    </source>
</evidence>
<evidence type="ECO:0000256" key="3">
    <source>
        <dbReference type="ARBA" id="ARBA00022694"/>
    </source>
</evidence>
<dbReference type="STRING" id="5217.A0A4Q1BTK7"/>
<dbReference type="CDD" id="cd22363">
    <property type="entry name" value="tRNA-intron_lyase_C"/>
    <property type="match status" value="1"/>
</dbReference>
<dbReference type="VEuPathDB" id="FungiDB:TREMEDRAFT_31207"/>
<organism evidence="10 11">
    <name type="scientific">Tremella mesenterica</name>
    <name type="common">Jelly fungus</name>
    <dbReference type="NCBI Taxonomy" id="5217"/>
    <lineage>
        <taxon>Eukaryota</taxon>
        <taxon>Fungi</taxon>
        <taxon>Dikarya</taxon>
        <taxon>Basidiomycota</taxon>
        <taxon>Agaricomycotina</taxon>
        <taxon>Tremellomycetes</taxon>
        <taxon>Tremellales</taxon>
        <taxon>Tremellaceae</taxon>
        <taxon>Tremella</taxon>
    </lineage>
</organism>
<feature type="active site" evidence="6">
    <location>
        <position position="290"/>
    </location>
</feature>
<feature type="domain" description="tRNA intron endonuclease catalytic" evidence="8">
    <location>
        <begin position="265"/>
        <end position="336"/>
    </location>
</feature>
<dbReference type="InterPro" id="IPR006677">
    <property type="entry name" value="tRNA_intron_Endonuc_cat-like"/>
</dbReference>